<keyword evidence="2" id="KW-1185">Reference proteome</keyword>
<sequence length="61" mass="7213">MEIHKYPTMTRTQLAQQYQVCLPTFNRMLSMIPDFTYDKNLRTLTPKQVGLIYQHLGEPPD</sequence>
<proteinExistence type="predicted"/>
<evidence type="ECO:0000313" key="1">
    <source>
        <dbReference type="EMBL" id="PWK28246.1"/>
    </source>
</evidence>
<dbReference type="EMBL" id="QGGO01000004">
    <property type="protein sequence ID" value="PWK28246.1"/>
    <property type="molecule type" value="Genomic_DNA"/>
</dbReference>
<evidence type="ECO:0000313" key="2">
    <source>
        <dbReference type="Proteomes" id="UP000245489"/>
    </source>
</evidence>
<comment type="caution">
    <text evidence="1">The sequence shown here is derived from an EMBL/GenBank/DDBJ whole genome shotgun (WGS) entry which is preliminary data.</text>
</comment>
<gene>
    <name evidence="1" type="ORF">LV89_01027</name>
</gene>
<evidence type="ECO:0008006" key="3">
    <source>
        <dbReference type="Google" id="ProtNLM"/>
    </source>
</evidence>
<dbReference type="Proteomes" id="UP000245489">
    <property type="component" value="Unassembled WGS sequence"/>
</dbReference>
<dbReference type="AlphaFoldDB" id="A0A316EDM5"/>
<accession>A0A316EDM5</accession>
<name>A0A316EDM5_9BACT</name>
<reference evidence="1 2" key="1">
    <citation type="submission" date="2018-05" db="EMBL/GenBank/DDBJ databases">
        <title>Genomic Encyclopedia of Archaeal and Bacterial Type Strains, Phase II (KMG-II): from individual species to whole genera.</title>
        <authorList>
            <person name="Goeker M."/>
        </authorList>
    </citation>
    <scope>NUCLEOTIDE SEQUENCE [LARGE SCALE GENOMIC DNA]</scope>
    <source>
        <strain evidence="1 2">DSM 22214</strain>
    </source>
</reference>
<protein>
    <recommendedName>
        <fullName evidence="3">DUF4248 domain-containing protein</fullName>
    </recommendedName>
</protein>
<organism evidence="1 2">
    <name type="scientific">Arcicella aurantiaca</name>
    <dbReference type="NCBI Taxonomy" id="591202"/>
    <lineage>
        <taxon>Bacteria</taxon>
        <taxon>Pseudomonadati</taxon>
        <taxon>Bacteroidota</taxon>
        <taxon>Cytophagia</taxon>
        <taxon>Cytophagales</taxon>
        <taxon>Flectobacillaceae</taxon>
        <taxon>Arcicella</taxon>
    </lineage>
</organism>